<sequence>MANRNKKMAVFAGCTYPGTEASLQGPINDVSRMRGVLIQRFGFKPSNIVFMTDAPDSTVMPTGANIRSALKLMFRSAQTGDHLFFHFSGHGTRIPRLDGDGEDEAIVPCDFNLLILDEEMKKLMKWLPKGVCFTFLSDACISGGFIDKEDDHSRLARCHRCINKTEQKKSTPVYSASSPASPRPPRPRCIFDVPFRLRINSRSQYPRINSPSQYPRNIFDTPPRPNIGHIAPPPAPPPPPPPRTRTSNYLTHYFMPLMRSVTTEDASHPETHFGKCANIGHVVPAPPPPPLQTGTANYLTRNFILEHKRSVTTEDASHPETHFGNCANVGHVVPAPPPPPPLQTGTRNYLTRNFILEHKRSVTKQDASHLGVHFGNRANIGHVVPVPPPPPPLAPPPSPPRTGKSKYLTHDFILNHLRSVTKGEASHVRCLLRKQFGKDASRRLFTPQEEQDVQQRMLDPYIVVFFSGAKIGEISVDVVEESNAFGALSNAVQLVLNSYDSPTIITNEILATRVRNRLDDQGFTKNHSCLYCCSTYYDTPFLSLHFS</sequence>
<feature type="region of interest" description="Disordered" evidence="2">
    <location>
        <begin position="169"/>
        <end position="188"/>
    </location>
</feature>
<comment type="caution">
    <text evidence="4">The sequence shown here is derived from an EMBL/GenBank/DDBJ whole genome shotgun (WGS) entry which is preliminary data.</text>
</comment>
<accession>A0AAW1H277</accession>
<dbReference type="InterPro" id="IPR050452">
    <property type="entry name" value="Metacaspase"/>
</dbReference>
<dbReference type="GO" id="GO:0004197">
    <property type="term" value="F:cysteine-type endopeptidase activity"/>
    <property type="evidence" value="ECO:0007669"/>
    <property type="project" value="InterPro"/>
</dbReference>
<proteinExistence type="inferred from homology"/>
<dbReference type="PANTHER" id="PTHR48104:SF7">
    <property type="entry name" value="METACASPASE-9"/>
    <property type="match status" value="1"/>
</dbReference>
<organism evidence="4 5">
    <name type="scientific">Saponaria officinalis</name>
    <name type="common">Common soapwort</name>
    <name type="synonym">Lychnis saponaria</name>
    <dbReference type="NCBI Taxonomy" id="3572"/>
    <lineage>
        <taxon>Eukaryota</taxon>
        <taxon>Viridiplantae</taxon>
        <taxon>Streptophyta</taxon>
        <taxon>Embryophyta</taxon>
        <taxon>Tracheophyta</taxon>
        <taxon>Spermatophyta</taxon>
        <taxon>Magnoliopsida</taxon>
        <taxon>eudicotyledons</taxon>
        <taxon>Gunneridae</taxon>
        <taxon>Pentapetalae</taxon>
        <taxon>Caryophyllales</taxon>
        <taxon>Caryophyllaceae</taxon>
        <taxon>Caryophylleae</taxon>
        <taxon>Saponaria</taxon>
    </lineage>
</organism>
<dbReference type="EMBL" id="JBDFQZ010000012">
    <property type="protein sequence ID" value="KAK9671300.1"/>
    <property type="molecule type" value="Genomic_DNA"/>
</dbReference>
<name>A0AAW1H277_SAPOF</name>
<keyword evidence="5" id="KW-1185">Reference proteome</keyword>
<evidence type="ECO:0000313" key="4">
    <source>
        <dbReference type="EMBL" id="KAK9671300.1"/>
    </source>
</evidence>
<evidence type="ECO:0000259" key="3">
    <source>
        <dbReference type="Pfam" id="PF00656"/>
    </source>
</evidence>
<feature type="region of interest" description="Disordered" evidence="2">
    <location>
        <begin position="202"/>
        <end position="245"/>
    </location>
</feature>
<evidence type="ECO:0000256" key="1">
    <source>
        <dbReference type="ARBA" id="ARBA00009005"/>
    </source>
</evidence>
<protein>
    <recommendedName>
        <fullName evidence="3">Peptidase C14 caspase domain-containing protein</fullName>
    </recommendedName>
</protein>
<feature type="domain" description="Peptidase C14 caspase" evidence="3">
    <location>
        <begin position="6"/>
        <end position="164"/>
    </location>
</feature>
<dbReference type="GO" id="GO:0006508">
    <property type="term" value="P:proteolysis"/>
    <property type="evidence" value="ECO:0007669"/>
    <property type="project" value="InterPro"/>
</dbReference>
<dbReference type="InterPro" id="IPR011600">
    <property type="entry name" value="Pept_C14_caspase"/>
</dbReference>
<dbReference type="Pfam" id="PF00656">
    <property type="entry name" value="Peptidase_C14"/>
    <property type="match status" value="1"/>
</dbReference>
<feature type="compositionally biased region" description="Pro residues" evidence="2">
    <location>
        <begin position="231"/>
        <end position="243"/>
    </location>
</feature>
<dbReference type="AlphaFoldDB" id="A0AAW1H277"/>
<evidence type="ECO:0000313" key="5">
    <source>
        <dbReference type="Proteomes" id="UP001443914"/>
    </source>
</evidence>
<reference evidence="4" key="1">
    <citation type="submission" date="2024-03" db="EMBL/GenBank/DDBJ databases">
        <title>WGS assembly of Saponaria officinalis var. Norfolk2.</title>
        <authorList>
            <person name="Jenkins J."/>
            <person name="Shu S."/>
            <person name="Grimwood J."/>
            <person name="Barry K."/>
            <person name="Goodstein D."/>
            <person name="Schmutz J."/>
            <person name="Leebens-Mack J."/>
            <person name="Osbourn A."/>
        </authorList>
    </citation>
    <scope>NUCLEOTIDE SEQUENCE [LARGE SCALE GENOMIC DNA]</scope>
    <source>
        <strain evidence="4">JIC</strain>
    </source>
</reference>
<gene>
    <name evidence="4" type="ORF">RND81_12G020300</name>
</gene>
<dbReference type="Proteomes" id="UP001443914">
    <property type="component" value="Unassembled WGS sequence"/>
</dbReference>
<dbReference type="Gene3D" id="3.40.50.12660">
    <property type="match status" value="1"/>
</dbReference>
<comment type="similarity">
    <text evidence="1">Belongs to the peptidase C14B family.</text>
</comment>
<dbReference type="GO" id="GO:0005737">
    <property type="term" value="C:cytoplasm"/>
    <property type="evidence" value="ECO:0007669"/>
    <property type="project" value="TreeGrafter"/>
</dbReference>
<feature type="compositionally biased region" description="Polar residues" evidence="2">
    <location>
        <begin position="202"/>
        <end position="215"/>
    </location>
</feature>
<dbReference type="PANTHER" id="PTHR48104">
    <property type="entry name" value="METACASPASE-4"/>
    <property type="match status" value="1"/>
</dbReference>
<evidence type="ECO:0000256" key="2">
    <source>
        <dbReference type="SAM" id="MobiDB-lite"/>
    </source>
</evidence>